<name>C3JAN9_POREA</name>
<evidence type="ECO:0000313" key="3">
    <source>
        <dbReference type="Proteomes" id="UP000004295"/>
    </source>
</evidence>
<sequence>MDLKIQGRIIAVLPEVSGISKAGNQWKKQEYVLETFDQYPKKICFNAFGNKVDEFAIQEGETLTVSVDIESREFNGRWYTDIRAWRVERGAEPSMNPMDGYSGAQGISGGAPSFSQAQQVAPQTQSEFNAPAEGDDLPF</sequence>
<dbReference type="STRING" id="553175.POREN0001_0276"/>
<reference evidence="2 3" key="1">
    <citation type="submission" date="2009-04" db="EMBL/GenBank/DDBJ databases">
        <authorList>
            <person name="Sebastian Y."/>
            <person name="Madupu R."/>
            <person name="Durkin A.S."/>
            <person name="Torralba M."/>
            <person name="Methe B."/>
            <person name="Sutton G.G."/>
            <person name="Strausberg R.L."/>
            <person name="Nelson K.E."/>
        </authorList>
    </citation>
    <scope>NUCLEOTIDE SEQUENCE [LARGE SCALE GENOMIC DNA]</scope>
    <source>
        <strain evidence="3">ATCC 35406 / BCRC 14492 / JCM 8526 / NCTC 13058 / HG 370</strain>
    </source>
</reference>
<keyword evidence="3" id="KW-1185">Reference proteome</keyword>
<gene>
    <name evidence="2" type="ORF">POREN0001_0276</name>
</gene>
<dbReference type="AlphaFoldDB" id="C3JAN9"/>
<dbReference type="GeneID" id="93365274"/>
<feature type="region of interest" description="Disordered" evidence="1">
    <location>
        <begin position="93"/>
        <end position="139"/>
    </location>
</feature>
<dbReference type="Pfam" id="PF11325">
    <property type="entry name" value="DUF3127"/>
    <property type="match status" value="1"/>
</dbReference>
<evidence type="ECO:0008006" key="4">
    <source>
        <dbReference type="Google" id="ProtNLM"/>
    </source>
</evidence>
<dbReference type="InterPro" id="IPR021474">
    <property type="entry name" value="DUF3127"/>
</dbReference>
<dbReference type="Proteomes" id="UP000004295">
    <property type="component" value="Unassembled WGS sequence"/>
</dbReference>
<comment type="caution">
    <text evidence="2">The sequence shown here is derived from an EMBL/GenBank/DDBJ whole genome shotgun (WGS) entry which is preliminary data.</text>
</comment>
<organism evidence="2 3">
    <name type="scientific">Porphyromonas endodontalis (strain ATCC 35406 / DSM 24491 / JCM 8526 / CCUG 16442 / BCRC 14492 / NCTC 13058 / HG 370)</name>
    <name type="common">Bacteroides endodontalis</name>
    <dbReference type="NCBI Taxonomy" id="553175"/>
    <lineage>
        <taxon>Bacteria</taxon>
        <taxon>Pseudomonadati</taxon>
        <taxon>Bacteroidota</taxon>
        <taxon>Bacteroidia</taxon>
        <taxon>Bacteroidales</taxon>
        <taxon>Porphyromonadaceae</taxon>
        <taxon>Porphyromonas</taxon>
    </lineage>
</organism>
<dbReference type="RefSeq" id="WP_004333644.1">
    <property type="nucleotide sequence ID" value="NZ_ACNN01000020.1"/>
</dbReference>
<evidence type="ECO:0000256" key="1">
    <source>
        <dbReference type="SAM" id="MobiDB-lite"/>
    </source>
</evidence>
<dbReference type="EMBL" id="ACNN01000020">
    <property type="protein sequence ID" value="EEN82733.1"/>
    <property type="molecule type" value="Genomic_DNA"/>
</dbReference>
<protein>
    <recommendedName>
        <fullName evidence="4">DUF3127 domain-containing protein</fullName>
    </recommendedName>
</protein>
<evidence type="ECO:0000313" key="2">
    <source>
        <dbReference type="EMBL" id="EEN82733.1"/>
    </source>
</evidence>
<dbReference type="eggNOG" id="ENOG5032SXV">
    <property type="taxonomic scope" value="Bacteria"/>
</dbReference>
<proteinExistence type="predicted"/>
<accession>C3JAN9</accession>
<feature type="compositionally biased region" description="Polar residues" evidence="1">
    <location>
        <begin position="113"/>
        <end position="128"/>
    </location>
</feature>